<dbReference type="CDD" id="cd00130">
    <property type="entry name" value="PAS"/>
    <property type="match status" value="1"/>
</dbReference>
<dbReference type="RefSeq" id="WP_264288632.1">
    <property type="nucleotide sequence ID" value="NZ_JAOZEV010000024.1"/>
</dbReference>
<dbReference type="EMBL" id="JAOZEV010000024">
    <property type="protein sequence ID" value="MCV9934454.1"/>
    <property type="molecule type" value="Genomic_DNA"/>
</dbReference>
<dbReference type="FunFam" id="3.30.565.10:FF:000010">
    <property type="entry name" value="Sensor histidine kinase RcsC"/>
    <property type="match status" value="1"/>
</dbReference>
<dbReference type="SUPFAM" id="SSF55785">
    <property type="entry name" value="PYP-like sensor domain (PAS domain)"/>
    <property type="match status" value="1"/>
</dbReference>
<comment type="subcellular location">
    <subcellularLocation>
        <location evidence="2">Cell membrane</location>
        <topology evidence="2">Multi-pass membrane protein</topology>
    </subcellularLocation>
</comment>
<dbReference type="PANTHER" id="PTHR45339">
    <property type="entry name" value="HYBRID SIGNAL TRANSDUCTION HISTIDINE KINASE J"/>
    <property type="match status" value="1"/>
</dbReference>
<evidence type="ECO:0000256" key="5">
    <source>
        <dbReference type="ARBA" id="ARBA00022553"/>
    </source>
</evidence>
<dbReference type="EC" id="2.7.13.3" evidence="3"/>
<dbReference type="GO" id="GO:0005886">
    <property type="term" value="C:plasma membrane"/>
    <property type="evidence" value="ECO:0007669"/>
    <property type="project" value="UniProtKB-SubCell"/>
</dbReference>
<dbReference type="GO" id="GO:0005524">
    <property type="term" value="F:ATP binding"/>
    <property type="evidence" value="ECO:0007669"/>
    <property type="project" value="UniProtKB-KW"/>
</dbReference>
<dbReference type="SMART" id="SM00388">
    <property type="entry name" value="HisKA"/>
    <property type="match status" value="1"/>
</dbReference>
<keyword evidence="4" id="KW-1003">Cell membrane</keyword>
<evidence type="ECO:0000259" key="17">
    <source>
        <dbReference type="PROSITE" id="PS50109"/>
    </source>
</evidence>
<name>A0A9X3CA73_9FLAO</name>
<dbReference type="PRINTS" id="PR00344">
    <property type="entry name" value="BCTRLSENSOR"/>
</dbReference>
<dbReference type="PROSITE" id="PS50109">
    <property type="entry name" value="HIS_KIN"/>
    <property type="match status" value="1"/>
</dbReference>
<dbReference type="InterPro" id="IPR000014">
    <property type="entry name" value="PAS"/>
</dbReference>
<dbReference type="Pfam" id="PF02518">
    <property type="entry name" value="HATPase_c"/>
    <property type="match status" value="1"/>
</dbReference>
<dbReference type="InterPro" id="IPR036890">
    <property type="entry name" value="HATPase_C_sf"/>
</dbReference>
<evidence type="ECO:0000256" key="1">
    <source>
        <dbReference type="ARBA" id="ARBA00000085"/>
    </source>
</evidence>
<dbReference type="InterPro" id="IPR005467">
    <property type="entry name" value="His_kinase_dom"/>
</dbReference>
<evidence type="ECO:0000256" key="7">
    <source>
        <dbReference type="ARBA" id="ARBA00022692"/>
    </source>
</evidence>
<dbReference type="SUPFAM" id="SSF55874">
    <property type="entry name" value="ATPase domain of HSP90 chaperone/DNA topoisomerase II/histidine kinase"/>
    <property type="match status" value="1"/>
</dbReference>
<evidence type="ECO:0000256" key="11">
    <source>
        <dbReference type="ARBA" id="ARBA00022989"/>
    </source>
</evidence>
<keyword evidence="10 20" id="KW-0067">ATP-binding</keyword>
<feature type="domain" description="Histidine kinase" evidence="17">
    <location>
        <begin position="175"/>
        <end position="396"/>
    </location>
</feature>
<evidence type="ECO:0000256" key="2">
    <source>
        <dbReference type="ARBA" id="ARBA00004651"/>
    </source>
</evidence>
<dbReference type="SMART" id="SM00387">
    <property type="entry name" value="HATPase_c"/>
    <property type="match status" value="1"/>
</dbReference>
<sequence length="669" mass="75050">MESKNKQENSYARSLIEANLNSIIVIDQTGKITDTNQVFIEIAGKDRKTILGSFCFDYFTDPQKVKAVCKQIFEVGYINDYELTITDHKEKDVLFNGFVYKDRDENVLGAILMARSIEKQKAIEHELREAKVIAENATKIAEDATKTAEYATGIAENATKTAEDAVKSKQQFLSNMSHEIRTPMNAIIGFTKVVLKTELTAKQKEYLTAIKISGDALIVLINDILDLAKVDAGKMIFEKTPFKLALSVTAMLHLFETKIQEKNLKLITNYDKRIPEVLVGDPTRLHQIVLNLVSNAVKFTNKGKILVSVQLLSQDDEKVSIEFSVSDSGIGVPVDKMEKIFENFQQAYSGSSNIYGGTGLGLAIAKQLVESQGGNIKVKSEVNKGATFSFVLDFEKTTAEAVLEPEIIELSRDIKDTKILVVEDMELNQLLMKTLLDDFGFECDITANGKLAIEKLKTKTYDIILMDLQMPEMDGFEATEYIRNTMKSQIPIIALTADVTTVDVEKCRAAGMNDYMAKPVDERLLYSKLIAFSKKPILIIEHKIGKNTAIEKIKYVDMNYLIKLTKSNPILMTEMINAYLKQTPSLIATIKKSLITEDWKSIQSAIHKMLPSFSIMGINPDIEKIAKKIQEYAFAIEISKEINELILELEKACGEACEQLQMELENLKI</sequence>
<evidence type="ECO:0000256" key="4">
    <source>
        <dbReference type="ARBA" id="ARBA00022475"/>
    </source>
</evidence>
<keyword evidence="12" id="KW-0902">Two-component regulatory system</keyword>
<comment type="caution">
    <text evidence="20">The sequence shown here is derived from an EMBL/GenBank/DDBJ whole genome shotgun (WGS) entry which is preliminary data.</text>
</comment>
<gene>
    <name evidence="20" type="ORF">OIU80_19410</name>
</gene>
<dbReference type="CDD" id="cd16922">
    <property type="entry name" value="HATPase_EvgS-ArcB-TorS-like"/>
    <property type="match status" value="1"/>
</dbReference>
<evidence type="ECO:0000313" key="21">
    <source>
        <dbReference type="Proteomes" id="UP001151133"/>
    </source>
</evidence>
<protein>
    <recommendedName>
        <fullName evidence="15">Sensory/regulatory protein RpfC</fullName>
        <ecNumber evidence="3">2.7.13.3</ecNumber>
    </recommendedName>
</protein>
<evidence type="ECO:0000259" key="18">
    <source>
        <dbReference type="PROSITE" id="PS50110"/>
    </source>
</evidence>
<feature type="modified residue" description="4-aspartylphosphate" evidence="16">
    <location>
        <position position="467"/>
    </location>
</feature>
<keyword evidence="6" id="KW-0808">Transferase</keyword>
<keyword evidence="21" id="KW-1185">Reference proteome</keyword>
<dbReference type="CDD" id="cd00082">
    <property type="entry name" value="HisKA"/>
    <property type="match status" value="1"/>
</dbReference>
<dbReference type="Gene3D" id="3.30.565.10">
    <property type="entry name" value="Histidine kinase-like ATPase, C-terminal domain"/>
    <property type="match status" value="1"/>
</dbReference>
<dbReference type="SUPFAM" id="SSF47384">
    <property type="entry name" value="Homodimeric domain of signal transducing histidine kinase"/>
    <property type="match status" value="1"/>
</dbReference>
<keyword evidence="9" id="KW-0418">Kinase</keyword>
<dbReference type="Pfam" id="PF00072">
    <property type="entry name" value="Response_reg"/>
    <property type="match status" value="1"/>
</dbReference>
<dbReference type="Gene3D" id="1.10.287.130">
    <property type="match status" value="1"/>
</dbReference>
<dbReference type="SUPFAM" id="SSF47226">
    <property type="entry name" value="Histidine-containing phosphotransfer domain, HPT domain"/>
    <property type="match status" value="1"/>
</dbReference>
<comment type="subunit">
    <text evidence="14">At low DSF concentrations, interacts with RpfF.</text>
</comment>
<dbReference type="FunFam" id="1.10.287.130:FF:000002">
    <property type="entry name" value="Two-component osmosensing histidine kinase"/>
    <property type="match status" value="1"/>
</dbReference>
<dbReference type="CDD" id="cd17546">
    <property type="entry name" value="REC_hyHK_CKI1_RcsC-like"/>
    <property type="match status" value="1"/>
</dbReference>
<accession>A0A9X3CA73</accession>
<dbReference type="SUPFAM" id="SSF52172">
    <property type="entry name" value="CheY-like"/>
    <property type="match status" value="1"/>
</dbReference>
<keyword evidence="13" id="KW-0472">Membrane</keyword>
<dbReference type="Gene3D" id="3.30.450.20">
    <property type="entry name" value="PAS domain"/>
    <property type="match status" value="1"/>
</dbReference>
<dbReference type="InterPro" id="IPR003594">
    <property type="entry name" value="HATPase_dom"/>
</dbReference>
<dbReference type="PROSITE" id="PS50110">
    <property type="entry name" value="RESPONSE_REGULATORY"/>
    <property type="match status" value="1"/>
</dbReference>
<dbReference type="InterPro" id="IPR011006">
    <property type="entry name" value="CheY-like_superfamily"/>
</dbReference>
<evidence type="ECO:0000256" key="16">
    <source>
        <dbReference type="PROSITE-ProRule" id="PRU00169"/>
    </source>
</evidence>
<dbReference type="Gene3D" id="3.40.50.2300">
    <property type="match status" value="1"/>
</dbReference>
<dbReference type="Pfam" id="PF00512">
    <property type="entry name" value="HisKA"/>
    <property type="match status" value="1"/>
</dbReference>
<feature type="domain" description="PAS" evidence="19">
    <location>
        <begin position="8"/>
        <end position="63"/>
    </location>
</feature>
<evidence type="ECO:0000256" key="6">
    <source>
        <dbReference type="ARBA" id="ARBA00022679"/>
    </source>
</evidence>
<evidence type="ECO:0000256" key="8">
    <source>
        <dbReference type="ARBA" id="ARBA00022741"/>
    </source>
</evidence>
<feature type="domain" description="Response regulatory" evidence="18">
    <location>
        <begin position="418"/>
        <end position="533"/>
    </location>
</feature>
<evidence type="ECO:0000256" key="12">
    <source>
        <dbReference type="ARBA" id="ARBA00023012"/>
    </source>
</evidence>
<keyword evidence="11" id="KW-1133">Transmembrane helix</keyword>
<dbReference type="SMART" id="SM00448">
    <property type="entry name" value="REC"/>
    <property type="match status" value="1"/>
</dbReference>
<dbReference type="InterPro" id="IPR036097">
    <property type="entry name" value="HisK_dim/P_sf"/>
</dbReference>
<dbReference type="Gene3D" id="1.20.120.160">
    <property type="entry name" value="HPT domain"/>
    <property type="match status" value="1"/>
</dbReference>
<evidence type="ECO:0000313" key="20">
    <source>
        <dbReference type="EMBL" id="MCV9934454.1"/>
    </source>
</evidence>
<dbReference type="InterPro" id="IPR035965">
    <property type="entry name" value="PAS-like_dom_sf"/>
</dbReference>
<dbReference type="InterPro" id="IPR003661">
    <property type="entry name" value="HisK_dim/P_dom"/>
</dbReference>
<evidence type="ECO:0000256" key="3">
    <source>
        <dbReference type="ARBA" id="ARBA00012438"/>
    </source>
</evidence>
<keyword evidence="5 16" id="KW-0597">Phosphoprotein</keyword>
<dbReference type="PROSITE" id="PS50112">
    <property type="entry name" value="PAS"/>
    <property type="match status" value="1"/>
</dbReference>
<dbReference type="GO" id="GO:0000155">
    <property type="term" value="F:phosphorelay sensor kinase activity"/>
    <property type="evidence" value="ECO:0007669"/>
    <property type="project" value="InterPro"/>
</dbReference>
<proteinExistence type="predicted"/>
<reference evidence="20" key="1">
    <citation type="submission" date="2022-10" db="EMBL/GenBank/DDBJ databases">
        <title>Two novel species of Flavobacterium.</title>
        <authorList>
            <person name="Liu Q."/>
            <person name="Xin Y.-H."/>
        </authorList>
    </citation>
    <scope>NUCLEOTIDE SEQUENCE</scope>
    <source>
        <strain evidence="20">LS1R47</strain>
    </source>
</reference>
<dbReference type="Proteomes" id="UP001151133">
    <property type="component" value="Unassembled WGS sequence"/>
</dbReference>
<comment type="catalytic activity">
    <reaction evidence="1">
        <text>ATP + protein L-histidine = ADP + protein N-phospho-L-histidine.</text>
        <dbReference type="EC" id="2.7.13.3"/>
    </reaction>
</comment>
<dbReference type="AlphaFoldDB" id="A0A9X3CA73"/>
<dbReference type="PANTHER" id="PTHR45339:SF1">
    <property type="entry name" value="HYBRID SIGNAL TRANSDUCTION HISTIDINE KINASE J"/>
    <property type="match status" value="1"/>
</dbReference>
<dbReference type="NCBIfam" id="TIGR00229">
    <property type="entry name" value="sensory_box"/>
    <property type="match status" value="1"/>
</dbReference>
<evidence type="ECO:0000256" key="9">
    <source>
        <dbReference type="ARBA" id="ARBA00022777"/>
    </source>
</evidence>
<keyword evidence="8" id="KW-0547">Nucleotide-binding</keyword>
<evidence type="ECO:0000256" key="15">
    <source>
        <dbReference type="ARBA" id="ARBA00068150"/>
    </source>
</evidence>
<evidence type="ECO:0000256" key="14">
    <source>
        <dbReference type="ARBA" id="ARBA00064003"/>
    </source>
</evidence>
<dbReference type="InterPro" id="IPR004358">
    <property type="entry name" value="Sig_transdc_His_kin-like_C"/>
</dbReference>
<keyword evidence="7" id="KW-0812">Transmembrane</keyword>
<evidence type="ECO:0000259" key="19">
    <source>
        <dbReference type="PROSITE" id="PS50112"/>
    </source>
</evidence>
<evidence type="ECO:0000256" key="10">
    <source>
        <dbReference type="ARBA" id="ARBA00022840"/>
    </source>
</evidence>
<evidence type="ECO:0000256" key="13">
    <source>
        <dbReference type="ARBA" id="ARBA00023136"/>
    </source>
</evidence>
<organism evidence="20 21">
    <name type="scientific">Flavobacterium frigoritolerans</name>
    <dbReference type="NCBI Taxonomy" id="2987686"/>
    <lineage>
        <taxon>Bacteria</taxon>
        <taxon>Pseudomonadati</taxon>
        <taxon>Bacteroidota</taxon>
        <taxon>Flavobacteriia</taxon>
        <taxon>Flavobacteriales</taxon>
        <taxon>Flavobacteriaceae</taxon>
        <taxon>Flavobacterium</taxon>
    </lineage>
</organism>
<dbReference type="InterPro" id="IPR001789">
    <property type="entry name" value="Sig_transdc_resp-reg_receiver"/>
</dbReference>
<dbReference type="InterPro" id="IPR036641">
    <property type="entry name" value="HPT_dom_sf"/>
</dbReference>